<dbReference type="RefSeq" id="WP_135446421.1">
    <property type="nucleotide sequence ID" value="NZ_SRLE01000016.1"/>
</dbReference>
<feature type="transmembrane region" description="Helical" evidence="1">
    <location>
        <begin position="12"/>
        <end position="33"/>
    </location>
</feature>
<name>A0A4Z0LVF3_9GAMM</name>
<feature type="transmembrane region" description="Helical" evidence="1">
    <location>
        <begin position="72"/>
        <end position="93"/>
    </location>
</feature>
<evidence type="ECO:0000313" key="2">
    <source>
        <dbReference type="EMBL" id="TGD71098.1"/>
    </source>
</evidence>
<protein>
    <submittedName>
        <fullName evidence="2">Uncharacterized protein</fullName>
    </submittedName>
</protein>
<accession>A0A4Z0LVF3</accession>
<keyword evidence="1" id="KW-0812">Transmembrane</keyword>
<organism evidence="2 3">
    <name type="scientific">Mangrovimicrobium sediminis</name>
    <dbReference type="NCBI Taxonomy" id="2562682"/>
    <lineage>
        <taxon>Bacteria</taxon>
        <taxon>Pseudomonadati</taxon>
        <taxon>Pseudomonadota</taxon>
        <taxon>Gammaproteobacteria</taxon>
        <taxon>Cellvibrionales</taxon>
        <taxon>Halieaceae</taxon>
        <taxon>Mangrovimicrobium</taxon>
    </lineage>
</organism>
<keyword evidence="1" id="KW-0472">Membrane</keyword>
<evidence type="ECO:0000313" key="3">
    <source>
        <dbReference type="Proteomes" id="UP000298050"/>
    </source>
</evidence>
<keyword evidence="3" id="KW-1185">Reference proteome</keyword>
<dbReference type="Proteomes" id="UP000298050">
    <property type="component" value="Unassembled WGS sequence"/>
</dbReference>
<gene>
    <name evidence="2" type="ORF">E4634_19840</name>
</gene>
<sequence>MLKKIIGNPLLLALTGWLLIPLMYLAFGVLFALGLPKVVVATIALPIGLIGFLAWIAAVVTGIYKLVCWKQVLVSVLALVAVVPPLALIVRVYQMVPSV</sequence>
<proteinExistence type="predicted"/>
<evidence type="ECO:0000256" key="1">
    <source>
        <dbReference type="SAM" id="Phobius"/>
    </source>
</evidence>
<dbReference type="AlphaFoldDB" id="A0A4Z0LVF3"/>
<comment type="caution">
    <text evidence="2">The sequence shown here is derived from an EMBL/GenBank/DDBJ whole genome shotgun (WGS) entry which is preliminary data.</text>
</comment>
<dbReference type="OrthoDB" id="9988255at2"/>
<keyword evidence="1" id="KW-1133">Transmembrane helix</keyword>
<dbReference type="EMBL" id="SRLE01000016">
    <property type="protein sequence ID" value="TGD71098.1"/>
    <property type="molecule type" value="Genomic_DNA"/>
</dbReference>
<reference evidence="2 3" key="1">
    <citation type="submission" date="2019-04" db="EMBL/GenBank/DDBJ databases">
        <title>Taxonomy of novel Haliea sp. from mangrove soil of West Coast of India.</title>
        <authorList>
            <person name="Verma A."/>
            <person name="Kumar P."/>
            <person name="Krishnamurthi S."/>
        </authorList>
    </citation>
    <scope>NUCLEOTIDE SEQUENCE [LARGE SCALE GENOMIC DNA]</scope>
    <source>
        <strain evidence="2 3">SAOS-164</strain>
    </source>
</reference>
<feature type="transmembrane region" description="Helical" evidence="1">
    <location>
        <begin position="39"/>
        <end position="60"/>
    </location>
</feature>